<comment type="caution">
    <text evidence="2">The sequence shown here is derived from an EMBL/GenBank/DDBJ whole genome shotgun (WGS) entry which is preliminary data.</text>
</comment>
<reference evidence="3" key="1">
    <citation type="journal article" date="2019" name="Int. J. Syst. Evol. Microbiol.">
        <title>The Global Catalogue of Microorganisms (GCM) 10K type strain sequencing project: providing services to taxonomists for standard genome sequencing and annotation.</title>
        <authorList>
            <consortium name="The Broad Institute Genomics Platform"/>
            <consortium name="The Broad Institute Genome Sequencing Center for Infectious Disease"/>
            <person name="Wu L."/>
            <person name="Ma J."/>
        </authorList>
    </citation>
    <scope>NUCLEOTIDE SEQUENCE [LARGE SCALE GENOMIC DNA]</scope>
    <source>
        <strain evidence="3">JCM 9651</strain>
    </source>
</reference>
<sequence>MTAGRGDRAAPPAPEGHWEVRFADAAAAKGWESLAQQAHENTYRAWITMRTAPRPATETPRHHRLKGGLAHGTHRGRTCEQWQIEVTSGG</sequence>
<name>A0ABP6SB79_9ACTN</name>
<protein>
    <submittedName>
        <fullName evidence="2">Uncharacterized protein</fullName>
    </submittedName>
</protein>
<dbReference type="Proteomes" id="UP001499990">
    <property type="component" value="Unassembled WGS sequence"/>
</dbReference>
<evidence type="ECO:0000256" key="1">
    <source>
        <dbReference type="SAM" id="MobiDB-lite"/>
    </source>
</evidence>
<gene>
    <name evidence="2" type="ORF">GCM10020367_27440</name>
</gene>
<feature type="compositionally biased region" description="Basic residues" evidence="1">
    <location>
        <begin position="61"/>
        <end position="76"/>
    </location>
</feature>
<proteinExistence type="predicted"/>
<organism evidence="2 3">
    <name type="scientific">Streptomyces sannanensis</name>
    <dbReference type="NCBI Taxonomy" id="285536"/>
    <lineage>
        <taxon>Bacteria</taxon>
        <taxon>Bacillati</taxon>
        <taxon>Actinomycetota</taxon>
        <taxon>Actinomycetes</taxon>
        <taxon>Kitasatosporales</taxon>
        <taxon>Streptomycetaceae</taxon>
        <taxon>Streptomyces</taxon>
    </lineage>
</organism>
<feature type="region of interest" description="Disordered" evidence="1">
    <location>
        <begin position="53"/>
        <end position="76"/>
    </location>
</feature>
<keyword evidence="3" id="KW-1185">Reference proteome</keyword>
<evidence type="ECO:0000313" key="3">
    <source>
        <dbReference type="Proteomes" id="UP001499990"/>
    </source>
</evidence>
<accession>A0ABP6SB79</accession>
<dbReference type="EMBL" id="BAAAYL010000001">
    <property type="protein sequence ID" value="GAA3372454.1"/>
    <property type="molecule type" value="Genomic_DNA"/>
</dbReference>
<evidence type="ECO:0000313" key="2">
    <source>
        <dbReference type="EMBL" id="GAA3372454.1"/>
    </source>
</evidence>
<dbReference type="RefSeq" id="WP_345037110.1">
    <property type="nucleotide sequence ID" value="NZ_BAAAYL010000001.1"/>
</dbReference>